<organism evidence="3 4">
    <name type="scientific">Thermobifida fusca TM51</name>
    <dbReference type="NCBI Taxonomy" id="1169414"/>
    <lineage>
        <taxon>Bacteria</taxon>
        <taxon>Bacillati</taxon>
        <taxon>Actinomycetota</taxon>
        <taxon>Actinomycetes</taxon>
        <taxon>Streptosporangiales</taxon>
        <taxon>Nocardiopsidaceae</taxon>
        <taxon>Thermobifida</taxon>
    </lineage>
</organism>
<keyword evidence="4" id="KW-1185">Reference proteome</keyword>
<evidence type="ECO:0000313" key="4">
    <source>
        <dbReference type="Proteomes" id="UP000014184"/>
    </source>
</evidence>
<reference evidence="3 4" key="1">
    <citation type="journal article" date="2013" name="Genome Announc.">
        <title>Draft Genome Sequence of the Lignocellulose Decomposer Thermobifida fusca Strain TM51.</title>
        <authorList>
            <person name="Toth A."/>
            <person name="Barna T."/>
            <person name="Nagy I."/>
            <person name="Horvath B."/>
            <person name="Nagy I."/>
            <person name="Tancsics A."/>
            <person name="Kriszt B."/>
            <person name="Baka E."/>
            <person name="Fekete C."/>
            <person name="Kukolya J."/>
        </authorList>
    </citation>
    <scope>NUCLEOTIDE SEQUENCE [LARGE SCALE GENOMIC DNA]</scope>
    <source>
        <strain evidence="3 4">TM51</strain>
    </source>
</reference>
<accession>A0A9P2WQN0</accession>
<feature type="region of interest" description="Disordered" evidence="1">
    <location>
        <begin position="175"/>
        <end position="198"/>
    </location>
</feature>
<comment type="caution">
    <text evidence="3">The sequence shown here is derived from an EMBL/GenBank/DDBJ whole genome shotgun (WGS) entry which is preliminary data.</text>
</comment>
<evidence type="ECO:0000259" key="2">
    <source>
        <dbReference type="Pfam" id="PF07510"/>
    </source>
</evidence>
<dbReference type="InterPro" id="IPR011089">
    <property type="entry name" value="GmrSD_C"/>
</dbReference>
<proteinExistence type="predicted"/>
<sequence length="239" mass="26086">MPPTQRLGRTRIGIAAAAAAVLFTTAGCQFLDDVLAELEDGLATPSPSEPYAPQSEDPDAAAAWEQLESLQLAEPAPRGDYRREEFGHGWIDTDSNGCSTRNDILARDLDNVQLASDGCKVLSGTLHDPYTGKTIEFTADDPRAVQIDHIVPLSLAWRMGASEWDRETRIEFANDPGNLLASDGPANQQKGDAGPGEWQPHEAFQCTYAIRYIDVLYRYDLPVSPEDYQGLSAMLDTCA</sequence>
<dbReference type="AlphaFoldDB" id="A0A9P2WQN0"/>
<evidence type="ECO:0000256" key="1">
    <source>
        <dbReference type="SAM" id="MobiDB-lite"/>
    </source>
</evidence>
<evidence type="ECO:0000313" key="3">
    <source>
        <dbReference type="EMBL" id="EOR70966.1"/>
    </source>
</evidence>
<dbReference type="RefSeq" id="WP_011292310.1">
    <property type="nucleotide sequence ID" value="NZ_AOSG01000054.1"/>
</dbReference>
<dbReference type="Pfam" id="PF07510">
    <property type="entry name" value="GmrSD_C"/>
    <property type="match status" value="1"/>
</dbReference>
<dbReference type="PANTHER" id="PTHR24094:SF15">
    <property type="entry name" value="AMP-DEPENDENT SYNTHETASE_LIGASE DOMAIN-CONTAINING PROTEIN-RELATED"/>
    <property type="match status" value="1"/>
</dbReference>
<gene>
    <name evidence="3" type="ORF">TM51_09716</name>
</gene>
<dbReference type="PROSITE" id="PS51257">
    <property type="entry name" value="PROKAR_LIPOPROTEIN"/>
    <property type="match status" value="1"/>
</dbReference>
<feature type="domain" description="GmrSD restriction endonucleases C-terminal" evidence="2">
    <location>
        <begin position="100"/>
        <end position="200"/>
    </location>
</feature>
<name>A0A9P2WQN0_THEFU</name>
<protein>
    <recommendedName>
        <fullName evidence="2">GmrSD restriction endonucleases C-terminal domain-containing protein</fullName>
    </recommendedName>
</protein>
<dbReference type="PANTHER" id="PTHR24094">
    <property type="entry name" value="SECRETED PROTEIN"/>
    <property type="match status" value="1"/>
</dbReference>
<dbReference type="Proteomes" id="UP000014184">
    <property type="component" value="Unassembled WGS sequence"/>
</dbReference>
<dbReference type="EMBL" id="AOSG01000054">
    <property type="protein sequence ID" value="EOR70966.1"/>
    <property type="molecule type" value="Genomic_DNA"/>
</dbReference>